<feature type="active site" description="Proton acceptor" evidence="9">
    <location>
        <position position="236"/>
    </location>
</feature>
<protein>
    <recommendedName>
        <fullName evidence="9">Ribokinase</fullName>
        <shortName evidence="9">RK</shortName>
        <ecNumber evidence="9">2.7.1.15</ecNumber>
    </recommendedName>
</protein>
<keyword evidence="3 9" id="KW-0547">Nucleotide-binding</keyword>
<dbReference type="InterPro" id="IPR011877">
    <property type="entry name" value="Ribokinase"/>
</dbReference>
<evidence type="ECO:0000256" key="1">
    <source>
        <dbReference type="ARBA" id="ARBA00022679"/>
    </source>
</evidence>
<feature type="binding site" evidence="9">
    <location>
        <position position="266"/>
    </location>
    <ligand>
        <name>K(+)</name>
        <dbReference type="ChEBI" id="CHEBI:29103"/>
    </ligand>
</feature>
<comment type="caution">
    <text evidence="9">Lacks conserved residue(s) required for the propagation of feature annotation.</text>
</comment>
<dbReference type="RefSeq" id="WP_379919001.1">
    <property type="nucleotide sequence ID" value="NZ_JBHUDD010000160.1"/>
</dbReference>
<feature type="binding site" evidence="9">
    <location>
        <position position="178"/>
    </location>
    <ligand>
        <name>ATP</name>
        <dbReference type="ChEBI" id="CHEBI:30616"/>
    </ligand>
</feature>
<comment type="subunit">
    <text evidence="9">Homodimer.</text>
</comment>
<feature type="binding site" evidence="9">
    <location>
        <begin position="10"/>
        <end position="12"/>
    </location>
    <ligand>
        <name>substrate</name>
    </ligand>
</feature>
<feature type="binding site" evidence="9">
    <location>
        <position position="230"/>
    </location>
    <ligand>
        <name>K(+)</name>
        <dbReference type="ChEBI" id="CHEBI:29103"/>
    </ligand>
</feature>
<keyword evidence="2 9" id="KW-0479">Metal-binding</keyword>
<dbReference type="InterPro" id="IPR011611">
    <property type="entry name" value="PfkB_dom"/>
</dbReference>
<dbReference type="Pfam" id="PF00294">
    <property type="entry name" value="PfkB"/>
    <property type="match status" value="1"/>
</dbReference>
<dbReference type="EMBL" id="JBHUDD010000160">
    <property type="protein sequence ID" value="MFD1511621.1"/>
    <property type="molecule type" value="Genomic_DNA"/>
</dbReference>
<keyword evidence="4 9" id="KW-0418">Kinase</keyword>
<comment type="catalytic activity">
    <reaction evidence="9">
        <text>D-ribose + ATP = D-ribose 5-phosphate + ADP + H(+)</text>
        <dbReference type="Rhea" id="RHEA:13697"/>
        <dbReference type="ChEBI" id="CHEBI:15378"/>
        <dbReference type="ChEBI" id="CHEBI:30616"/>
        <dbReference type="ChEBI" id="CHEBI:47013"/>
        <dbReference type="ChEBI" id="CHEBI:78346"/>
        <dbReference type="ChEBI" id="CHEBI:456216"/>
        <dbReference type="EC" id="2.7.1.15"/>
    </reaction>
</comment>
<dbReference type="PRINTS" id="PR00990">
    <property type="entry name" value="RIBOKINASE"/>
</dbReference>
<evidence type="ECO:0000256" key="4">
    <source>
        <dbReference type="ARBA" id="ARBA00022777"/>
    </source>
</evidence>
<evidence type="ECO:0000256" key="3">
    <source>
        <dbReference type="ARBA" id="ARBA00022741"/>
    </source>
</evidence>
<dbReference type="PANTHER" id="PTHR10584">
    <property type="entry name" value="SUGAR KINASE"/>
    <property type="match status" value="1"/>
</dbReference>
<evidence type="ECO:0000256" key="5">
    <source>
        <dbReference type="ARBA" id="ARBA00022840"/>
    </source>
</evidence>
<comment type="activity regulation">
    <text evidence="9">Activated by a monovalent cation that binds near, but not in, the active site. The most likely occupant of the site in vivo is potassium. Ion binding induces a conformational change that may alter substrate affinity.</text>
</comment>
<evidence type="ECO:0000313" key="11">
    <source>
        <dbReference type="EMBL" id="MFD1511621.1"/>
    </source>
</evidence>
<comment type="subcellular location">
    <subcellularLocation>
        <location evidence="9">Cytoplasm</location>
    </subcellularLocation>
</comment>
<dbReference type="CDD" id="cd01174">
    <property type="entry name" value="ribokinase"/>
    <property type="match status" value="1"/>
</dbReference>
<comment type="pathway">
    <text evidence="9">Carbohydrate metabolism; D-ribose degradation; D-ribose 5-phosphate from beta-D-ribopyranose: step 2/2.</text>
</comment>
<keyword evidence="12" id="KW-1185">Reference proteome</keyword>
<evidence type="ECO:0000256" key="7">
    <source>
        <dbReference type="ARBA" id="ARBA00022958"/>
    </source>
</evidence>
<keyword evidence="6 9" id="KW-0460">Magnesium</keyword>
<keyword evidence="8 9" id="KW-0119">Carbohydrate metabolism</keyword>
<keyword evidence="9" id="KW-0963">Cytoplasm</keyword>
<comment type="similarity">
    <text evidence="9">Belongs to the carbohydrate kinase PfkB family. Ribokinase subfamily.</text>
</comment>
<keyword evidence="7 9" id="KW-0630">Potassium</keyword>
<evidence type="ECO:0000256" key="6">
    <source>
        <dbReference type="ARBA" id="ARBA00022842"/>
    </source>
</evidence>
<comment type="function">
    <text evidence="9">Catalyzes the phosphorylation of ribose at O-5 in a reaction requiring ATP and magnesium. The resulting D-ribose-5-phosphate can then be used either for sythesis of nucleotides, histidine, and tryptophan, or as a component of the pentose phosphate pathway.</text>
</comment>
<dbReference type="InterPro" id="IPR029056">
    <property type="entry name" value="Ribokinase-like"/>
</dbReference>
<keyword evidence="5 9" id="KW-0067">ATP-binding</keyword>
<feature type="binding site" evidence="9">
    <location>
        <position position="269"/>
    </location>
    <ligand>
        <name>K(+)</name>
        <dbReference type="ChEBI" id="CHEBI:29103"/>
    </ligand>
</feature>
<organism evidence="11 12">
    <name type="scientific">Lacimonas salitolerans</name>
    <dbReference type="NCBI Taxonomy" id="1323750"/>
    <lineage>
        <taxon>Bacteria</taxon>
        <taxon>Pseudomonadati</taxon>
        <taxon>Pseudomonadota</taxon>
        <taxon>Alphaproteobacteria</taxon>
        <taxon>Rhodobacterales</taxon>
        <taxon>Paracoccaceae</taxon>
        <taxon>Lacimonas</taxon>
    </lineage>
</organism>
<comment type="caution">
    <text evidence="11">The sequence shown here is derived from an EMBL/GenBank/DDBJ whole genome shotgun (WGS) entry which is preliminary data.</text>
</comment>
<feature type="binding site" evidence="9">
    <location>
        <begin position="235"/>
        <end position="236"/>
    </location>
    <ligand>
        <name>ATP</name>
        <dbReference type="ChEBI" id="CHEBI:30616"/>
    </ligand>
</feature>
<evidence type="ECO:0000259" key="10">
    <source>
        <dbReference type="Pfam" id="PF00294"/>
    </source>
</evidence>
<dbReference type="PANTHER" id="PTHR10584:SF166">
    <property type="entry name" value="RIBOKINASE"/>
    <property type="match status" value="1"/>
</dbReference>
<accession>A0ABW4EN47</accession>
<evidence type="ECO:0000256" key="8">
    <source>
        <dbReference type="ARBA" id="ARBA00023277"/>
    </source>
</evidence>
<evidence type="ECO:0000256" key="2">
    <source>
        <dbReference type="ARBA" id="ARBA00022723"/>
    </source>
</evidence>
<dbReference type="GO" id="GO:0004747">
    <property type="term" value="F:ribokinase activity"/>
    <property type="evidence" value="ECO:0007669"/>
    <property type="project" value="UniProtKB-EC"/>
</dbReference>
<feature type="binding site" evidence="9">
    <location>
        <begin position="204"/>
        <end position="209"/>
    </location>
    <ligand>
        <name>ATP</name>
        <dbReference type="ChEBI" id="CHEBI:30616"/>
    </ligand>
</feature>
<dbReference type="EC" id="2.7.1.15" evidence="9"/>
<dbReference type="InterPro" id="IPR002139">
    <property type="entry name" value="Ribo/fructo_kinase"/>
</dbReference>
<feature type="binding site" evidence="9">
    <location>
        <position position="271"/>
    </location>
    <ligand>
        <name>K(+)</name>
        <dbReference type="ChEBI" id="CHEBI:29103"/>
    </ligand>
</feature>
<dbReference type="HAMAP" id="MF_01987">
    <property type="entry name" value="Ribokinase"/>
    <property type="match status" value="1"/>
</dbReference>
<dbReference type="Proteomes" id="UP001597186">
    <property type="component" value="Unassembled WGS sequence"/>
</dbReference>
<dbReference type="Gene3D" id="3.40.1190.20">
    <property type="match status" value="1"/>
</dbReference>
<proteinExistence type="inferred from homology"/>
<feature type="binding site" evidence="9">
    <location>
        <position position="232"/>
    </location>
    <ligand>
        <name>K(+)</name>
        <dbReference type="ChEBI" id="CHEBI:29103"/>
    </ligand>
</feature>
<gene>
    <name evidence="9" type="primary">rbsK</name>
    <name evidence="11" type="ORF">ACFTOW_19725</name>
</gene>
<evidence type="ECO:0000256" key="9">
    <source>
        <dbReference type="HAMAP-Rule" id="MF_01987"/>
    </source>
</evidence>
<reference evidence="12" key="1">
    <citation type="journal article" date="2019" name="Int. J. Syst. Evol. Microbiol.">
        <title>The Global Catalogue of Microorganisms (GCM) 10K type strain sequencing project: providing services to taxonomists for standard genome sequencing and annotation.</title>
        <authorList>
            <consortium name="The Broad Institute Genomics Platform"/>
            <consortium name="The Broad Institute Genome Sequencing Center for Infectious Disease"/>
            <person name="Wu L."/>
            <person name="Ma J."/>
        </authorList>
    </citation>
    <scope>NUCLEOTIDE SEQUENCE [LARGE SCALE GENOMIC DNA]</scope>
    <source>
        <strain evidence="12">CGMCC 1.12477</strain>
    </source>
</reference>
<name>A0ABW4EN47_9RHOB</name>
<feature type="domain" description="Carbohydrate kinase PfkB" evidence="10">
    <location>
        <begin position="4"/>
        <end position="278"/>
    </location>
</feature>
<feature type="binding site" evidence="9">
    <location>
        <position position="135"/>
    </location>
    <ligand>
        <name>substrate</name>
    </ligand>
</feature>
<comment type="cofactor">
    <cofactor evidence="9">
        <name>Mg(2+)</name>
        <dbReference type="ChEBI" id="CHEBI:18420"/>
    </cofactor>
    <text evidence="9">Requires a divalent cation, most likely magnesium in vivo, as an electrophilic catalyst to aid phosphoryl group transfer. It is the chelate of the metal and the nucleotide that is the actual substrate.</text>
</comment>
<dbReference type="SUPFAM" id="SSF53613">
    <property type="entry name" value="Ribokinase-like"/>
    <property type="match status" value="1"/>
</dbReference>
<keyword evidence="1 9" id="KW-0808">Transferase</keyword>
<sequence length="287" mass="29336">MTLFTFGSINADHTYLVPHLPGPGETLAARSLTTGLGGKGANQSVAAARAGADVVHIGAVGRDGGWALDRLAGYGVQTHAIVQIDTPTGHAIICVDPRGENQIIVYPGANRALTPDQLTTMDAAEPGDWLLLQNETNLQVEAAQRARAAGASVAYSAAPFEVDAVRAILPMTDLLLLNAVEAAQLCDALGVTLADLPVPRVVVTKGADGVDWHEGGKTVTVPAHPVDVVDTTGAGDTFAGYLVAGLSQGMTPDDALRLAAAAAALKVTRAGTADAIPTRAQVDAFLA</sequence>
<feature type="binding site" evidence="9">
    <location>
        <position position="236"/>
    </location>
    <ligand>
        <name>substrate</name>
    </ligand>
</feature>
<evidence type="ECO:0000313" key="12">
    <source>
        <dbReference type="Proteomes" id="UP001597186"/>
    </source>
</evidence>
<feature type="binding site" evidence="9">
    <location>
        <begin position="38"/>
        <end position="42"/>
    </location>
    <ligand>
        <name>substrate</name>
    </ligand>
</feature>